<sequence length="36" mass="4173">MIVSLTQPFFTTVFKYQLIILFNTSTKTTKNNEDMG</sequence>
<comment type="caution">
    <text evidence="1">The sequence shown here is derived from an EMBL/GenBank/DDBJ whole genome shotgun (WGS) entry which is preliminary data.</text>
</comment>
<evidence type="ECO:0000313" key="2">
    <source>
        <dbReference type="Proteomes" id="UP000557307"/>
    </source>
</evidence>
<accession>A0A840TMK0</accession>
<dbReference type="Proteomes" id="UP000557307">
    <property type="component" value="Unassembled WGS sequence"/>
</dbReference>
<protein>
    <submittedName>
        <fullName evidence="1">Uncharacterized protein</fullName>
    </submittedName>
</protein>
<dbReference type="EMBL" id="JACHGF010000003">
    <property type="protein sequence ID" value="MBB5284165.1"/>
    <property type="molecule type" value="Genomic_DNA"/>
</dbReference>
<dbReference type="AlphaFoldDB" id="A0A840TMK0"/>
<name>A0A840TMK0_9BACT</name>
<keyword evidence="2" id="KW-1185">Reference proteome</keyword>
<organism evidence="1 2">
    <name type="scientific">Rhabdobacter roseus</name>
    <dbReference type="NCBI Taxonomy" id="1655419"/>
    <lineage>
        <taxon>Bacteria</taxon>
        <taxon>Pseudomonadati</taxon>
        <taxon>Bacteroidota</taxon>
        <taxon>Cytophagia</taxon>
        <taxon>Cytophagales</taxon>
        <taxon>Cytophagaceae</taxon>
        <taxon>Rhabdobacter</taxon>
    </lineage>
</organism>
<proteinExistence type="predicted"/>
<reference evidence="1 2" key="1">
    <citation type="submission" date="2020-08" db="EMBL/GenBank/DDBJ databases">
        <title>Genomic Encyclopedia of Type Strains, Phase IV (KMG-IV): sequencing the most valuable type-strain genomes for metagenomic binning, comparative biology and taxonomic classification.</title>
        <authorList>
            <person name="Goeker M."/>
        </authorList>
    </citation>
    <scope>NUCLEOTIDE SEQUENCE [LARGE SCALE GENOMIC DNA]</scope>
    <source>
        <strain evidence="1 2">DSM 105074</strain>
    </source>
</reference>
<evidence type="ECO:0000313" key="1">
    <source>
        <dbReference type="EMBL" id="MBB5284165.1"/>
    </source>
</evidence>
<gene>
    <name evidence="1" type="ORF">HNQ92_002308</name>
</gene>